<evidence type="ECO:0000313" key="2">
    <source>
        <dbReference type="EMBL" id="CAG7724971.1"/>
    </source>
</evidence>
<feature type="non-terminal residue" evidence="2">
    <location>
        <position position="21"/>
    </location>
</feature>
<feature type="region of interest" description="Disordered" evidence="1">
    <location>
        <begin position="1"/>
        <end position="21"/>
    </location>
</feature>
<protein>
    <submittedName>
        <fullName evidence="2">Uncharacterized protein</fullName>
    </submittedName>
</protein>
<keyword evidence="4" id="KW-1185">Reference proteome</keyword>
<name>A0A8J2JUZ4_9HEXA</name>
<proteinExistence type="predicted"/>
<evidence type="ECO:0000313" key="3">
    <source>
        <dbReference type="EMBL" id="CAG7725022.1"/>
    </source>
</evidence>
<dbReference type="EMBL" id="CAJVCH010116649">
    <property type="protein sequence ID" value="CAG7725022.1"/>
    <property type="molecule type" value="Genomic_DNA"/>
</dbReference>
<dbReference type="EMBL" id="CAJVCH010115954">
    <property type="protein sequence ID" value="CAG7724971.1"/>
    <property type="molecule type" value="Genomic_DNA"/>
</dbReference>
<dbReference type="Proteomes" id="UP000708208">
    <property type="component" value="Unassembled WGS sequence"/>
</dbReference>
<evidence type="ECO:0000256" key="1">
    <source>
        <dbReference type="SAM" id="MobiDB-lite"/>
    </source>
</evidence>
<comment type="caution">
    <text evidence="2">The sequence shown here is derived from an EMBL/GenBank/DDBJ whole genome shotgun (WGS) entry which is preliminary data.</text>
</comment>
<gene>
    <name evidence="2" type="ORF">AFUS01_LOCUS13958</name>
    <name evidence="3" type="ORF">AFUS01_LOCUS14006</name>
</gene>
<reference evidence="2" key="1">
    <citation type="submission" date="2021-06" db="EMBL/GenBank/DDBJ databases">
        <authorList>
            <person name="Hodson N. C."/>
            <person name="Mongue J. A."/>
            <person name="Jaron S. K."/>
        </authorList>
    </citation>
    <scope>NUCLEOTIDE SEQUENCE</scope>
</reference>
<evidence type="ECO:0000313" key="4">
    <source>
        <dbReference type="Proteomes" id="UP000708208"/>
    </source>
</evidence>
<accession>A0A8J2JUZ4</accession>
<organism evidence="2 4">
    <name type="scientific">Allacma fusca</name>
    <dbReference type="NCBI Taxonomy" id="39272"/>
    <lineage>
        <taxon>Eukaryota</taxon>
        <taxon>Metazoa</taxon>
        <taxon>Ecdysozoa</taxon>
        <taxon>Arthropoda</taxon>
        <taxon>Hexapoda</taxon>
        <taxon>Collembola</taxon>
        <taxon>Symphypleona</taxon>
        <taxon>Sminthuridae</taxon>
        <taxon>Allacma</taxon>
    </lineage>
</organism>
<feature type="non-terminal residue" evidence="2">
    <location>
        <position position="1"/>
    </location>
</feature>
<sequence>DKGVHALESTAQVDIPEDVAG</sequence>
<dbReference type="AlphaFoldDB" id="A0A8J2JUZ4"/>